<evidence type="ECO:0000313" key="2">
    <source>
        <dbReference type="EMBL" id="AJC74869.1"/>
    </source>
</evidence>
<dbReference type="STRING" id="1123384.AJ81_08685"/>
<dbReference type="KEGG" id="phy:AJ81_08685"/>
<dbReference type="EMBL" id="CP007141">
    <property type="protein sequence ID" value="AJC74869.1"/>
    <property type="molecule type" value="Genomic_DNA"/>
</dbReference>
<protein>
    <recommendedName>
        <fullName evidence="4">DUF3352 domain-containing protein</fullName>
    </recommendedName>
</protein>
<feature type="chain" id="PRO_5006945772" description="DUF3352 domain-containing protein" evidence="1">
    <location>
        <begin position="19"/>
        <end position="583"/>
    </location>
</feature>
<dbReference type="Proteomes" id="UP000077469">
    <property type="component" value="Chromosome"/>
</dbReference>
<dbReference type="PATRIC" id="fig|1123384.7.peg.1740"/>
<evidence type="ECO:0000313" key="3">
    <source>
        <dbReference type="Proteomes" id="UP000077469"/>
    </source>
</evidence>
<dbReference type="OrthoDB" id="43778at2"/>
<evidence type="ECO:0000256" key="1">
    <source>
        <dbReference type="SAM" id="SignalP"/>
    </source>
</evidence>
<dbReference type="RefSeq" id="WP_031505149.1">
    <property type="nucleotide sequence ID" value="NC_022795.1"/>
</dbReference>
<name>A0A0X1KUC1_9THEM</name>
<dbReference type="PaxDb" id="1123384-AJ81_08685"/>
<evidence type="ECO:0008006" key="4">
    <source>
        <dbReference type="Google" id="ProtNLM"/>
    </source>
</evidence>
<keyword evidence="1" id="KW-0732">Signal</keyword>
<accession>A0A0X1KUC1</accession>
<organism evidence="2 3">
    <name type="scientific">Pseudothermotoga hypogea DSM 11164 = NBRC 106472</name>
    <dbReference type="NCBI Taxonomy" id="1123384"/>
    <lineage>
        <taxon>Bacteria</taxon>
        <taxon>Thermotogati</taxon>
        <taxon>Thermotogota</taxon>
        <taxon>Thermotogae</taxon>
        <taxon>Thermotogales</taxon>
        <taxon>Thermotogaceae</taxon>
        <taxon>Pseudothermotoga</taxon>
    </lineage>
</organism>
<keyword evidence="3" id="KW-1185">Reference proteome</keyword>
<gene>
    <name evidence="2" type="ORF">AJ81_08685</name>
</gene>
<dbReference type="AlphaFoldDB" id="A0A0X1KUC1"/>
<sequence>MRRLIVLTTILASAMALAFAPITSDFALLINRFDRVKDLLPQGAFTSEVPRGFVCFFGKLTLNLAVAFEIFESEEFENVRNFTEISVVTDEPEWVRENLSEVVQNSELIENNGLYYFASPSTIEDVKALIEGKLPALELDMTKVIHGRVRTVPLLGILLHVLGFSEGVPTEDEFLMDLKDEMVDLLITSKKVCKSDWELTQLEKKNVPRGLKTLVRADVRVLTPTSILKQVPAELLEEFEFDLGGLEEILLKSSYISISMAQEEEKILISFNLQEEDVQDAVRSLEVQGLESKLEGDFILFESDDFTLKIPAKGGIGLLFSNVSDEDMKDVDPSAILRFVLSLEGSIVDVSLFRDACSVIVKAKVPSALLKELLSEIFFEFMPKPSEFTTLQRIVQAIDDAHYYAKRNPPEDLEELEALLGEGLPENVLYSRKEEDGSFLVEIGITSPLAPSLSEGDVMRLMNYSVNWVEIDKEKQIIFVFKSYEKYEIPPASEIIQSLVEALRSYVADYGEFPEDLGDVVVWYTWLPYSVIELVDYEVDENARTVTMKLKSDEEINETLTEELSLEKLFREDGWIVVIFKVE</sequence>
<reference evidence="2 3" key="1">
    <citation type="submission" date="2014-01" db="EMBL/GenBank/DDBJ databases">
        <title>Genome sequencing of Thermotog hypogea.</title>
        <authorList>
            <person name="Zhang X."/>
            <person name="Alvare G."/>
            <person name="Fristensky B."/>
            <person name="Chen L."/>
            <person name="Suen T."/>
            <person name="Chen Q."/>
            <person name="Ma K."/>
        </authorList>
    </citation>
    <scope>NUCLEOTIDE SEQUENCE [LARGE SCALE GENOMIC DNA]</scope>
    <source>
        <strain evidence="2 3">DSM 11164</strain>
    </source>
</reference>
<feature type="signal peptide" evidence="1">
    <location>
        <begin position="1"/>
        <end position="18"/>
    </location>
</feature>
<proteinExistence type="predicted"/>